<sequence>MESLQRATSILFNRTALVESLDTMTFEMPIKDTFMI</sequence>
<accession>A0A0J8B4L8</accession>
<protein>
    <submittedName>
        <fullName evidence="1">Uncharacterized protein</fullName>
    </submittedName>
</protein>
<name>A0A0J8B4L8_BETVV</name>
<gene>
    <name evidence="1" type="ORF">BVRB_001750</name>
</gene>
<evidence type="ECO:0000313" key="1">
    <source>
        <dbReference type="EMBL" id="KMS96139.1"/>
    </source>
</evidence>
<keyword evidence="2" id="KW-1185">Reference proteome</keyword>
<dbReference type="EMBL" id="KQ090406">
    <property type="protein sequence ID" value="KMS96139.1"/>
    <property type="molecule type" value="Genomic_DNA"/>
</dbReference>
<organism evidence="1 2">
    <name type="scientific">Beta vulgaris subsp. vulgaris</name>
    <name type="common">Beet</name>
    <dbReference type="NCBI Taxonomy" id="3555"/>
    <lineage>
        <taxon>Eukaryota</taxon>
        <taxon>Viridiplantae</taxon>
        <taxon>Streptophyta</taxon>
        <taxon>Embryophyta</taxon>
        <taxon>Tracheophyta</taxon>
        <taxon>Spermatophyta</taxon>
        <taxon>Magnoliopsida</taxon>
        <taxon>eudicotyledons</taxon>
        <taxon>Gunneridae</taxon>
        <taxon>Pentapetalae</taxon>
        <taxon>Caryophyllales</taxon>
        <taxon>Chenopodiaceae</taxon>
        <taxon>Betoideae</taxon>
        <taxon>Beta</taxon>
    </lineage>
</organism>
<dbReference type="AlphaFoldDB" id="A0A0J8B4L8"/>
<reference evidence="1 2" key="1">
    <citation type="journal article" date="2014" name="Nature">
        <title>The genome of the recently domesticated crop plant sugar beet (Beta vulgaris).</title>
        <authorList>
            <person name="Dohm J.C."/>
            <person name="Minoche A.E."/>
            <person name="Holtgrawe D."/>
            <person name="Capella-Gutierrez S."/>
            <person name="Zakrzewski F."/>
            <person name="Tafer H."/>
            <person name="Rupp O."/>
            <person name="Sorensen T.R."/>
            <person name="Stracke R."/>
            <person name="Reinhardt R."/>
            <person name="Goesmann A."/>
            <person name="Kraft T."/>
            <person name="Schulz B."/>
            <person name="Stadler P.F."/>
            <person name="Schmidt T."/>
            <person name="Gabaldon T."/>
            <person name="Lehrach H."/>
            <person name="Weisshaar B."/>
            <person name="Himmelbauer H."/>
        </authorList>
    </citation>
    <scope>NUCLEOTIDE SEQUENCE [LARGE SCALE GENOMIC DNA]</scope>
    <source>
        <tissue evidence="1">Taproot</tissue>
    </source>
</reference>
<proteinExistence type="predicted"/>
<dbReference type="Gramene" id="KMS96139">
    <property type="protein sequence ID" value="KMS96139"/>
    <property type="gene ID" value="BVRB_001750"/>
</dbReference>
<evidence type="ECO:0000313" key="2">
    <source>
        <dbReference type="Proteomes" id="UP000035740"/>
    </source>
</evidence>
<dbReference type="Proteomes" id="UP000035740">
    <property type="component" value="Unassembled WGS sequence"/>
</dbReference>